<comment type="function">
    <text evidence="8">Responsible for the transport of dicarboxylates such as succinate, fumarate, and malate from the periplasm across the membrane.</text>
</comment>
<dbReference type="NCBIfam" id="NF002461">
    <property type="entry name" value="PRK01663.1"/>
    <property type="match status" value="1"/>
</dbReference>
<evidence type="ECO:0000256" key="3">
    <source>
        <dbReference type="ARBA" id="ARBA00022475"/>
    </source>
</evidence>
<dbReference type="GO" id="GO:0015138">
    <property type="term" value="F:fumarate transmembrane transporter activity"/>
    <property type="evidence" value="ECO:0007669"/>
    <property type="project" value="TreeGrafter"/>
</dbReference>
<feature type="transmembrane region" description="Helical" evidence="9">
    <location>
        <begin position="74"/>
        <end position="92"/>
    </location>
</feature>
<evidence type="ECO:0000256" key="4">
    <source>
        <dbReference type="ARBA" id="ARBA00022692"/>
    </source>
</evidence>
<dbReference type="InterPro" id="IPR036458">
    <property type="entry name" value="Na:dicarbo_symporter_sf"/>
</dbReference>
<keyword evidence="7 9" id="KW-0472">Membrane</keyword>
<comment type="subcellular location">
    <subcellularLocation>
        <location evidence="1">Cell membrane</location>
        <topology evidence="1">Multi-pass membrane protein</topology>
    </subcellularLocation>
</comment>
<dbReference type="EMBL" id="FNCY01000015">
    <property type="protein sequence ID" value="SDI23971.1"/>
    <property type="molecule type" value="Genomic_DNA"/>
</dbReference>
<dbReference type="GO" id="GO:0005886">
    <property type="term" value="C:plasma membrane"/>
    <property type="evidence" value="ECO:0007669"/>
    <property type="project" value="UniProtKB-SubCell"/>
</dbReference>
<keyword evidence="4 9" id="KW-0812">Transmembrane</keyword>
<dbReference type="Gene3D" id="1.10.3860.10">
    <property type="entry name" value="Sodium:dicarboxylate symporter"/>
    <property type="match status" value="1"/>
</dbReference>
<dbReference type="PANTHER" id="PTHR42865">
    <property type="entry name" value="PROTON/GLUTAMATE-ASPARTATE SYMPORTER"/>
    <property type="match status" value="1"/>
</dbReference>
<keyword evidence="6 9" id="KW-1133">Transmembrane helix</keyword>
<name>A0A1G8IYG7_9RHOO</name>
<dbReference type="STRING" id="83767.SAMN05660652_03087"/>
<dbReference type="Pfam" id="PF00375">
    <property type="entry name" value="SDF"/>
    <property type="match status" value="1"/>
</dbReference>
<dbReference type="SUPFAM" id="SSF118215">
    <property type="entry name" value="Proton glutamate symport protein"/>
    <property type="match status" value="1"/>
</dbReference>
<dbReference type="AlphaFoldDB" id="A0A1G8IYG7"/>
<evidence type="ECO:0000313" key="10">
    <source>
        <dbReference type="EMBL" id="SDI23971.1"/>
    </source>
</evidence>
<protein>
    <submittedName>
        <fullName evidence="10">Aerobic C4-dicarboxylate transport protein</fullName>
    </submittedName>
</protein>
<keyword evidence="5" id="KW-0769">Symport</keyword>
<dbReference type="GO" id="GO:0015141">
    <property type="term" value="F:succinate transmembrane transporter activity"/>
    <property type="evidence" value="ECO:0007669"/>
    <property type="project" value="TreeGrafter"/>
</dbReference>
<dbReference type="PRINTS" id="PR00173">
    <property type="entry name" value="EDTRNSPORT"/>
</dbReference>
<feature type="transmembrane region" description="Helical" evidence="9">
    <location>
        <begin position="371"/>
        <end position="400"/>
    </location>
</feature>
<dbReference type="InterPro" id="IPR001991">
    <property type="entry name" value="Na-dicarboxylate_symporter"/>
</dbReference>
<dbReference type="OrthoDB" id="9766690at2"/>
<evidence type="ECO:0000256" key="2">
    <source>
        <dbReference type="ARBA" id="ARBA00022448"/>
    </source>
</evidence>
<dbReference type="Proteomes" id="UP000198607">
    <property type="component" value="Unassembled WGS sequence"/>
</dbReference>
<dbReference type="PANTHER" id="PTHR42865:SF1">
    <property type="entry name" value="AEROBIC C4-DICARBOXYLATE TRANSPORT PROTEIN"/>
    <property type="match status" value="1"/>
</dbReference>
<dbReference type="GO" id="GO:0015366">
    <property type="term" value="F:malate:proton symporter activity"/>
    <property type="evidence" value="ECO:0007669"/>
    <property type="project" value="TreeGrafter"/>
</dbReference>
<feature type="transmembrane region" description="Helical" evidence="9">
    <location>
        <begin position="252"/>
        <end position="274"/>
    </location>
</feature>
<evidence type="ECO:0000256" key="5">
    <source>
        <dbReference type="ARBA" id="ARBA00022847"/>
    </source>
</evidence>
<dbReference type="FunFam" id="1.10.3860.10:FF:000001">
    <property type="entry name" value="C4-dicarboxylate transport protein"/>
    <property type="match status" value="1"/>
</dbReference>
<feature type="transmembrane region" description="Helical" evidence="9">
    <location>
        <begin position="207"/>
        <end position="232"/>
    </location>
</feature>
<evidence type="ECO:0000256" key="6">
    <source>
        <dbReference type="ARBA" id="ARBA00022989"/>
    </source>
</evidence>
<proteinExistence type="predicted"/>
<feature type="transmembrane region" description="Helical" evidence="9">
    <location>
        <begin position="176"/>
        <end position="195"/>
    </location>
</feature>
<evidence type="ECO:0000256" key="1">
    <source>
        <dbReference type="ARBA" id="ARBA00004651"/>
    </source>
</evidence>
<sequence>MSSDGIVVESQGAPAVVRRSGGAGAGKVKKPWYRQLWFYVIVAMVVGVVVGHWFPEFGTKMQPFGDAFIKGIRMLIAPIIFCTVILGIAGMGDMAKVGRVAIKALIYFEVMTTVALILGMVAVNYWQPGVGMNVDMASVDTGSVKHFVTQAKDQGTVQFLMAIIPNTVFGALSEGHVLQVLFLACMFGFSLSALGDAGKPVIHLLELLAKTLFGAVNIVMIAAPIGAFGAIAFTVGKYGAGSLLTLGKLLGYFYIVCFIFVFVVLGAVSKYCGFSIFKIVRYFREEVLICLATTSSEVVLPRMLEKLEKLGCKKSVVGLVIPTGYSFNLDGTCLYLAFAAIFLAQATNTPLDVMQQLGLLAVLLLTSKGAAGVSGAAFVVLAATLSTVSTIPVTSVALILGIHRLMAEGLVPTNLIGNAVATLVVAQWENSLDREQFAAEIERTPD</sequence>
<accession>A0A1G8IYG7</accession>
<feature type="transmembrane region" description="Helical" evidence="9">
    <location>
        <begin position="36"/>
        <end position="54"/>
    </location>
</feature>
<evidence type="ECO:0000256" key="8">
    <source>
        <dbReference type="ARBA" id="ARBA00053346"/>
    </source>
</evidence>
<keyword evidence="3" id="KW-1003">Cell membrane</keyword>
<keyword evidence="2" id="KW-0813">Transport</keyword>
<evidence type="ECO:0000256" key="9">
    <source>
        <dbReference type="SAM" id="Phobius"/>
    </source>
</evidence>
<organism evidence="10 11">
    <name type="scientific">Propionivibrio dicarboxylicus</name>
    <dbReference type="NCBI Taxonomy" id="83767"/>
    <lineage>
        <taxon>Bacteria</taxon>
        <taxon>Pseudomonadati</taxon>
        <taxon>Pseudomonadota</taxon>
        <taxon>Betaproteobacteria</taxon>
        <taxon>Rhodocyclales</taxon>
        <taxon>Rhodocyclaceae</taxon>
        <taxon>Propionivibrio</taxon>
    </lineage>
</organism>
<gene>
    <name evidence="10" type="ORF">SAMN05660652_03087</name>
</gene>
<keyword evidence="11" id="KW-1185">Reference proteome</keyword>
<evidence type="ECO:0000256" key="7">
    <source>
        <dbReference type="ARBA" id="ARBA00023136"/>
    </source>
</evidence>
<dbReference type="RefSeq" id="WP_091938814.1">
    <property type="nucleotide sequence ID" value="NZ_FNCY01000015.1"/>
</dbReference>
<reference evidence="10 11" key="1">
    <citation type="submission" date="2016-10" db="EMBL/GenBank/DDBJ databases">
        <authorList>
            <person name="de Groot N.N."/>
        </authorList>
    </citation>
    <scope>NUCLEOTIDE SEQUENCE [LARGE SCALE GENOMIC DNA]</scope>
    <source>
        <strain evidence="10 11">DSM 5885</strain>
    </source>
</reference>
<dbReference type="GO" id="GO:0070778">
    <property type="term" value="P:L-aspartate transmembrane transport"/>
    <property type="evidence" value="ECO:0007669"/>
    <property type="project" value="TreeGrafter"/>
</dbReference>
<feature type="transmembrane region" description="Helical" evidence="9">
    <location>
        <begin position="104"/>
        <end position="126"/>
    </location>
</feature>
<evidence type="ECO:0000313" key="11">
    <source>
        <dbReference type="Proteomes" id="UP000198607"/>
    </source>
</evidence>